<dbReference type="GO" id="GO:0005654">
    <property type="term" value="C:nucleoplasm"/>
    <property type="evidence" value="ECO:0007669"/>
    <property type="project" value="TreeGrafter"/>
</dbReference>
<dbReference type="InterPro" id="IPR057603">
    <property type="entry name" value="Periphilin-1_C"/>
</dbReference>
<feature type="region of interest" description="Disordered" evidence="1">
    <location>
        <begin position="1"/>
        <end position="20"/>
    </location>
</feature>
<protein>
    <submittedName>
        <fullName evidence="3">PPHLN protein</fullName>
    </submittedName>
</protein>
<dbReference type="PANTHER" id="PTHR15836">
    <property type="entry name" value="PERIPHILIN 1"/>
    <property type="match status" value="1"/>
</dbReference>
<feature type="non-terminal residue" evidence="3">
    <location>
        <position position="1"/>
    </location>
</feature>
<evidence type="ECO:0000259" key="2">
    <source>
        <dbReference type="Pfam" id="PF25234"/>
    </source>
</evidence>
<keyword evidence="4" id="KW-1185">Reference proteome</keyword>
<evidence type="ECO:0000313" key="3">
    <source>
        <dbReference type="EMBL" id="MBN3322366.1"/>
    </source>
</evidence>
<feature type="compositionally biased region" description="Low complexity" evidence="1">
    <location>
        <begin position="150"/>
        <end position="161"/>
    </location>
</feature>
<feature type="compositionally biased region" description="Acidic residues" evidence="1">
    <location>
        <begin position="251"/>
        <end position="263"/>
    </location>
</feature>
<feature type="compositionally biased region" description="Basic and acidic residues" evidence="1">
    <location>
        <begin position="264"/>
        <end position="277"/>
    </location>
</feature>
<feature type="compositionally biased region" description="Low complexity" evidence="1">
    <location>
        <begin position="200"/>
        <end position="215"/>
    </location>
</feature>
<feature type="non-terminal residue" evidence="3">
    <location>
        <position position="359"/>
    </location>
</feature>
<accession>A0A8J7P399</accession>
<comment type="caution">
    <text evidence="3">The sequence shown here is derived from an EMBL/GenBank/DDBJ whole genome shotgun (WGS) entry which is preliminary data.</text>
</comment>
<dbReference type="GO" id="GO:0045892">
    <property type="term" value="P:negative regulation of DNA-templated transcription"/>
    <property type="evidence" value="ECO:0007669"/>
    <property type="project" value="InterPro"/>
</dbReference>
<dbReference type="InterPro" id="IPR028851">
    <property type="entry name" value="Pphln1"/>
</dbReference>
<gene>
    <name evidence="3" type="primary">Pphln1_1</name>
    <name evidence="3" type="ORF">GTO95_0006572</name>
</gene>
<feature type="domain" description="Periphilin-1 C-terminal" evidence="2">
    <location>
        <begin position="272"/>
        <end position="353"/>
    </location>
</feature>
<dbReference type="CDD" id="cd22896">
    <property type="entry name" value="periphilin-like"/>
    <property type="match status" value="1"/>
</dbReference>
<dbReference type="EMBL" id="JAAWVO010060143">
    <property type="protein sequence ID" value="MBN3322366.1"/>
    <property type="molecule type" value="Genomic_DNA"/>
</dbReference>
<dbReference type="Proteomes" id="UP000736164">
    <property type="component" value="Unassembled WGS sequence"/>
</dbReference>
<dbReference type="AlphaFoldDB" id="A0A8J7P399"/>
<feature type="region of interest" description="Disordered" evidence="1">
    <location>
        <begin position="77"/>
        <end position="97"/>
    </location>
</feature>
<feature type="compositionally biased region" description="Basic and acidic residues" evidence="1">
    <location>
        <begin position="1"/>
        <end position="14"/>
    </location>
</feature>
<reference evidence="3" key="1">
    <citation type="journal article" date="2021" name="Cell">
        <title>Tracing the genetic footprints of vertebrate landing in non-teleost ray-finned fishes.</title>
        <authorList>
            <person name="Bi X."/>
            <person name="Wang K."/>
            <person name="Yang L."/>
            <person name="Pan H."/>
            <person name="Jiang H."/>
            <person name="Wei Q."/>
            <person name="Fang M."/>
            <person name="Yu H."/>
            <person name="Zhu C."/>
            <person name="Cai Y."/>
            <person name="He Y."/>
            <person name="Gan X."/>
            <person name="Zeng H."/>
            <person name="Yu D."/>
            <person name="Zhu Y."/>
            <person name="Jiang H."/>
            <person name="Qiu Q."/>
            <person name="Yang H."/>
            <person name="Zhang Y.E."/>
            <person name="Wang W."/>
            <person name="Zhu M."/>
            <person name="He S."/>
            <person name="Zhang G."/>
        </authorList>
    </citation>
    <scope>NUCLEOTIDE SEQUENCE</scope>
    <source>
        <strain evidence="3">Allg_001</strain>
    </source>
</reference>
<dbReference type="GO" id="GO:0097355">
    <property type="term" value="P:protein localization to heterochromatin"/>
    <property type="evidence" value="ECO:0007669"/>
    <property type="project" value="TreeGrafter"/>
</dbReference>
<feature type="region of interest" description="Disordered" evidence="1">
    <location>
        <begin position="191"/>
        <end position="277"/>
    </location>
</feature>
<dbReference type="PANTHER" id="PTHR15836:SF4">
    <property type="entry name" value="PERIPHILIN-1"/>
    <property type="match status" value="1"/>
</dbReference>
<feature type="region of interest" description="Disordered" evidence="1">
    <location>
        <begin position="111"/>
        <end position="172"/>
    </location>
</feature>
<dbReference type="Pfam" id="PF25234">
    <property type="entry name" value="Periphilin_C"/>
    <property type="match status" value="1"/>
</dbReference>
<dbReference type="GO" id="GO:0045814">
    <property type="term" value="P:negative regulation of gene expression, epigenetic"/>
    <property type="evidence" value="ECO:0007669"/>
    <property type="project" value="TreeGrafter"/>
</dbReference>
<organism evidence="3 4">
    <name type="scientific">Atractosteus spatula</name>
    <name type="common">Alligator gar</name>
    <name type="synonym">Lepisosteus spatula</name>
    <dbReference type="NCBI Taxonomy" id="7917"/>
    <lineage>
        <taxon>Eukaryota</taxon>
        <taxon>Metazoa</taxon>
        <taxon>Chordata</taxon>
        <taxon>Craniata</taxon>
        <taxon>Vertebrata</taxon>
        <taxon>Euteleostomi</taxon>
        <taxon>Actinopterygii</taxon>
        <taxon>Neopterygii</taxon>
        <taxon>Holostei</taxon>
        <taxon>Semionotiformes</taxon>
        <taxon>Lepisosteidae</taxon>
        <taxon>Atractosteus</taxon>
    </lineage>
</organism>
<evidence type="ECO:0000313" key="4">
    <source>
        <dbReference type="Proteomes" id="UP000736164"/>
    </source>
</evidence>
<sequence length="359" mass="41983">MRSEYDRAQRDRYIHGKMGPYQGVNFAPRKTFFERPVEGFSREFDYADPRIYHDEGPRNYHAEVPRNYYADSINFGNERRNGPLLRREDPDYRRPIEDYHGSRMIEFREDRDFRRKGSYPHPHMRERSPVQKEIPSFRNSPSSRRESPHSRSGSSLSNRSYSPEKKKSYSYQAQQKKITLAVCLLFSTDKERPSSYSLNTSRDASPQSSTSASKISSDKSSKPPEPQPAEALSEKADETLEQSNDGSEAQPEFDDLQVFEGEQEEHQPSRDDTTKFLNDDFQERRAIAIAEKAREIEQVYRQDCKTFGMVVKMLVAKDPTLEKQLQTPLKENLIEIRERCLEDLQQFISQIDEEVLQQQ</sequence>
<proteinExistence type="predicted"/>
<name>A0A8J7P399_ATRSP</name>
<evidence type="ECO:0000256" key="1">
    <source>
        <dbReference type="SAM" id="MobiDB-lite"/>
    </source>
</evidence>